<sequence length="123" mass="12776">MGTPQVHVATSGHEHWVVDSGATHHVTPDSTNVMQGAGYNGPGGSNRSSIIPILKPTRSSSTPRQAPISVQPQELGNDSSSRRVIDSNAIGSTGQQRQNMVILPDMAIDESGGGSVTRPAPTP</sequence>
<proteinExistence type="predicted"/>
<gene>
    <name evidence="2" type="ORF">V6N12_006460</name>
</gene>
<feature type="compositionally biased region" description="Polar residues" evidence="1">
    <location>
        <begin position="57"/>
        <end position="79"/>
    </location>
</feature>
<keyword evidence="3" id="KW-1185">Reference proteome</keyword>
<evidence type="ECO:0000256" key="1">
    <source>
        <dbReference type="SAM" id="MobiDB-lite"/>
    </source>
</evidence>
<name>A0ABR2EYX9_9ROSI</name>
<evidence type="ECO:0000313" key="3">
    <source>
        <dbReference type="Proteomes" id="UP001472677"/>
    </source>
</evidence>
<dbReference type="Proteomes" id="UP001472677">
    <property type="component" value="Unassembled WGS sequence"/>
</dbReference>
<protein>
    <submittedName>
        <fullName evidence="2">Uncharacterized protein</fullName>
    </submittedName>
</protein>
<feature type="region of interest" description="Disordered" evidence="1">
    <location>
        <begin position="18"/>
        <end position="98"/>
    </location>
</feature>
<feature type="compositionally biased region" description="Polar residues" evidence="1">
    <location>
        <begin position="89"/>
        <end position="98"/>
    </location>
</feature>
<evidence type="ECO:0000313" key="2">
    <source>
        <dbReference type="EMBL" id="KAK8567892.1"/>
    </source>
</evidence>
<dbReference type="EMBL" id="JBBPBM010000009">
    <property type="protein sequence ID" value="KAK8567892.1"/>
    <property type="molecule type" value="Genomic_DNA"/>
</dbReference>
<accession>A0ABR2EYX9</accession>
<comment type="caution">
    <text evidence="2">The sequence shown here is derived from an EMBL/GenBank/DDBJ whole genome shotgun (WGS) entry which is preliminary data.</text>
</comment>
<organism evidence="2 3">
    <name type="scientific">Hibiscus sabdariffa</name>
    <name type="common">roselle</name>
    <dbReference type="NCBI Taxonomy" id="183260"/>
    <lineage>
        <taxon>Eukaryota</taxon>
        <taxon>Viridiplantae</taxon>
        <taxon>Streptophyta</taxon>
        <taxon>Embryophyta</taxon>
        <taxon>Tracheophyta</taxon>
        <taxon>Spermatophyta</taxon>
        <taxon>Magnoliopsida</taxon>
        <taxon>eudicotyledons</taxon>
        <taxon>Gunneridae</taxon>
        <taxon>Pentapetalae</taxon>
        <taxon>rosids</taxon>
        <taxon>malvids</taxon>
        <taxon>Malvales</taxon>
        <taxon>Malvaceae</taxon>
        <taxon>Malvoideae</taxon>
        <taxon>Hibiscus</taxon>
    </lineage>
</organism>
<reference evidence="2 3" key="1">
    <citation type="journal article" date="2024" name="G3 (Bethesda)">
        <title>Genome assembly of Hibiscus sabdariffa L. provides insights into metabolisms of medicinal natural products.</title>
        <authorList>
            <person name="Kim T."/>
        </authorList>
    </citation>
    <scope>NUCLEOTIDE SEQUENCE [LARGE SCALE GENOMIC DNA]</scope>
    <source>
        <strain evidence="2">TK-2024</strain>
        <tissue evidence="2">Old leaves</tissue>
    </source>
</reference>